<dbReference type="PANTHER" id="PTHR42996">
    <property type="entry name" value="PHOSPHATE-BINDING PROTEIN PSTS"/>
    <property type="match status" value="1"/>
</dbReference>
<evidence type="ECO:0000313" key="8">
    <source>
        <dbReference type="EMBL" id="EMI56033.1"/>
    </source>
</evidence>
<dbReference type="Pfam" id="PF12849">
    <property type="entry name" value="PBP_like_2"/>
    <property type="match status" value="1"/>
</dbReference>
<protein>
    <recommendedName>
        <fullName evidence="6">Phosphate-binding protein</fullName>
    </recommendedName>
</protein>
<dbReference type="PIRSF" id="PIRSF002756">
    <property type="entry name" value="PstS"/>
    <property type="match status" value="1"/>
</dbReference>
<feature type="domain" description="PBP" evidence="7">
    <location>
        <begin position="24"/>
        <end position="320"/>
    </location>
</feature>
<proteinExistence type="inferred from homology"/>
<gene>
    <name evidence="8" type="ORF">RSSM_02531</name>
</gene>
<comment type="caution">
    <text evidence="8">The sequence shown here is derived from an EMBL/GenBank/DDBJ whole genome shotgun (WGS) entry which is preliminary data.</text>
</comment>
<evidence type="ECO:0000256" key="2">
    <source>
        <dbReference type="ARBA" id="ARBA00008725"/>
    </source>
</evidence>
<dbReference type="GO" id="GO:0035435">
    <property type="term" value="P:phosphate ion transmembrane transport"/>
    <property type="evidence" value="ECO:0007669"/>
    <property type="project" value="InterPro"/>
</dbReference>
<keyword evidence="9" id="KW-1185">Reference proteome</keyword>
<dbReference type="GO" id="GO:0042301">
    <property type="term" value="F:phosphate ion binding"/>
    <property type="evidence" value="ECO:0007669"/>
    <property type="project" value="InterPro"/>
</dbReference>
<dbReference type="Gene3D" id="3.40.190.10">
    <property type="entry name" value="Periplasmic binding protein-like II"/>
    <property type="match status" value="2"/>
</dbReference>
<evidence type="ECO:0000259" key="7">
    <source>
        <dbReference type="Pfam" id="PF12849"/>
    </source>
</evidence>
<dbReference type="GO" id="GO:0043190">
    <property type="term" value="C:ATP-binding cassette (ABC) transporter complex"/>
    <property type="evidence" value="ECO:0007669"/>
    <property type="project" value="InterPro"/>
</dbReference>
<sequence length="360" mass="38495">MGLAVCSLVILGGMTGCDEPSVDEDVMTIRGAGSTFAAPIIKQWAEAYRSVHPDVVIKYEATGSGDGEKRFRDFDVDFAGTDAGLNQDELSAIEGGALQVPMTAGIIVLAYNREGLPADLKLPREVYVDAFLGKETRWDDARIIEANPGKTLPSEPINIVTRLDSSGTTFAFTNHLAAISDEWADRFGSNNATSDVDRGVKILDWPGKAMKAAGNSGVAGRIKQTLYSLGYVQYGAARAVDLAMASIENRAGNYISPSGASGLEALMNVELQENVVAYVPDPSGERSYPIITYTWMLVRKSYPGATKTDEVKSFAKWCLSQGQAFAEEAGNVRLAPKVIEKSEATLDAMQFAGDAAVASQ</sequence>
<comment type="similarity">
    <text evidence="2 6">Belongs to the PstS family.</text>
</comment>
<keyword evidence="5 6" id="KW-0592">Phosphate transport</keyword>
<dbReference type="InterPro" id="IPR050962">
    <property type="entry name" value="Phosphate-bind_PstS"/>
</dbReference>
<dbReference type="EMBL" id="ANOH01000178">
    <property type="protein sequence ID" value="EMI56033.1"/>
    <property type="molecule type" value="Genomic_DNA"/>
</dbReference>
<dbReference type="NCBIfam" id="TIGR00975">
    <property type="entry name" value="3a0107s03"/>
    <property type="match status" value="1"/>
</dbReference>
<evidence type="ECO:0000256" key="6">
    <source>
        <dbReference type="PIRNR" id="PIRNR002756"/>
    </source>
</evidence>
<evidence type="ECO:0000256" key="3">
    <source>
        <dbReference type="ARBA" id="ARBA00011529"/>
    </source>
</evidence>
<comment type="subunit">
    <text evidence="3">The complex is composed of two ATP-binding proteins (PstB), two transmembrane proteins (PstC and PstA) and a solute-binding protein (PstS).</text>
</comment>
<dbReference type="PANTHER" id="PTHR42996:SF1">
    <property type="entry name" value="PHOSPHATE-BINDING PROTEIN PSTS"/>
    <property type="match status" value="1"/>
</dbReference>
<evidence type="ECO:0000256" key="5">
    <source>
        <dbReference type="ARBA" id="ARBA00022592"/>
    </source>
</evidence>
<dbReference type="CDD" id="cd13565">
    <property type="entry name" value="PBP2_PstS"/>
    <property type="match status" value="1"/>
</dbReference>
<dbReference type="InterPro" id="IPR005673">
    <property type="entry name" value="ABC_phos-bd_PstS"/>
</dbReference>
<comment type="function">
    <text evidence="1">Part of the ABC transporter complex PstSACB involved in phosphate import.</text>
</comment>
<evidence type="ECO:0000256" key="1">
    <source>
        <dbReference type="ARBA" id="ARBA00002841"/>
    </source>
</evidence>
<name>M5UJ25_9BACT</name>
<evidence type="ECO:0000313" key="9">
    <source>
        <dbReference type="Proteomes" id="UP000011885"/>
    </source>
</evidence>
<reference evidence="8 9" key="1">
    <citation type="journal article" date="2013" name="Mar. Genomics">
        <title>Expression of sulfatases in Rhodopirellula baltica and the diversity of sulfatases in the genus Rhodopirellula.</title>
        <authorList>
            <person name="Wegner C.E."/>
            <person name="Richter-Heitmann T."/>
            <person name="Klindworth A."/>
            <person name="Klockow C."/>
            <person name="Richter M."/>
            <person name="Achstetter T."/>
            <person name="Glockner F.O."/>
            <person name="Harder J."/>
        </authorList>
    </citation>
    <scope>NUCLEOTIDE SEQUENCE [LARGE SCALE GENOMIC DNA]</scope>
    <source>
        <strain evidence="8 9">SM41</strain>
    </source>
</reference>
<dbReference type="AlphaFoldDB" id="M5UJ25"/>
<organism evidence="8 9">
    <name type="scientific">Rhodopirellula sallentina SM41</name>
    <dbReference type="NCBI Taxonomy" id="1263870"/>
    <lineage>
        <taxon>Bacteria</taxon>
        <taxon>Pseudomonadati</taxon>
        <taxon>Planctomycetota</taxon>
        <taxon>Planctomycetia</taxon>
        <taxon>Pirellulales</taxon>
        <taxon>Pirellulaceae</taxon>
        <taxon>Rhodopirellula</taxon>
    </lineage>
</organism>
<dbReference type="InterPro" id="IPR024370">
    <property type="entry name" value="PBP_domain"/>
</dbReference>
<keyword evidence="4 6" id="KW-0813">Transport</keyword>
<accession>M5UJ25</accession>
<dbReference type="Proteomes" id="UP000011885">
    <property type="component" value="Unassembled WGS sequence"/>
</dbReference>
<dbReference type="SUPFAM" id="SSF53850">
    <property type="entry name" value="Periplasmic binding protein-like II"/>
    <property type="match status" value="1"/>
</dbReference>
<dbReference type="PATRIC" id="fig|1263870.3.peg.2691"/>
<evidence type="ECO:0000256" key="4">
    <source>
        <dbReference type="ARBA" id="ARBA00022448"/>
    </source>
</evidence>